<evidence type="ECO:0000313" key="1">
    <source>
        <dbReference type="EMBL" id="KAJ8630265.1"/>
    </source>
</evidence>
<name>A0ACC2LA90_PERAE</name>
<gene>
    <name evidence="1" type="ORF">MRB53_023588</name>
</gene>
<protein>
    <submittedName>
        <fullName evidence="1">Uncharacterized protein</fullName>
    </submittedName>
</protein>
<keyword evidence="2" id="KW-1185">Reference proteome</keyword>
<dbReference type="Proteomes" id="UP001234297">
    <property type="component" value="Chromosome 7"/>
</dbReference>
<sequence length="401" mass="44653">MSNGYKKEVVGETEKGSTIFISVPIPMDQELFEFARLGKETELQRMKKQKPNTLKGCTPKGNTALHIASRLGRTRFAAAISELCPSLLLEQNSRGDTALHAAARAGHFTLVRELINCSSKKGLKDQMMRKVNVEHNTALHEAARNRDHKVVELLIGEEPKLAFVSNKAGASPLYVAAHEGCLESVESILKVMESQQACWGGPQDRTPLHAAVVRQHLEITELLIKARPAFLLVKDTYGNFPLHYAVALGDVGMVRMLLNKNKSIAYLGDKENRSPFHIAANNGHISVMEELLRQCPDSAETIDDKKWNALHVAVAMENIEAVKYILSSKRLKDLINEPDKDGNTPLHLAIIKRHFSISLLLLRDKRVDLNLINGEGKTVTDIVESDQELSKKFQKVIHLCL</sequence>
<proteinExistence type="predicted"/>
<comment type="caution">
    <text evidence="1">The sequence shown here is derived from an EMBL/GenBank/DDBJ whole genome shotgun (WGS) entry which is preliminary data.</text>
</comment>
<reference evidence="1 2" key="1">
    <citation type="journal article" date="2022" name="Hortic Res">
        <title>A haplotype resolved chromosomal level avocado genome allows analysis of novel avocado genes.</title>
        <authorList>
            <person name="Nath O."/>
            <person name="Fletcher S.J."/>
            <person name="Hayward A."/>
            <person name="Shaw L.M."/>
            <person name="Masouleh A.K."/>
            <person name="Furtado A."/>
            <person name="Henry R.J."/>
            <person name="Mitter N."/>
        </authorList>
    </citation>
    <scope>NUCLEOTIDE SEQUENCE [LARGE SCALE GENOMIC DNA]</scope>
    <source>
        <strain evidence="2">cv. Hass</strain>
    </source>
</reference>
<accession>A0ACC2LA90</accession>
<dbReference type="EMBL" id="CM056815">
    <property type="protein sequence ID" value="KAJ8630265.1"/>
    <property type="molecule type" value="Genomic_DNA"/>
</dbReference>
<evidence type="ECO:0000313" key="2">
    <source>
        <dbReference type="Proteomes" id="UP001234297"/>
    </source>
</evidence>
<organism evidence="1 2">
    <name type="scientific">Persea americana</name>
    <name type="common">Avocado</name>
    <dbReference type="NCBI Taxonomy" id="3435"/>
    <lineage>
        <taxon>Eukaryota</taxon>
        <taxon>Viridiplantae</taxon>
        <taxon>Streptophyta</taxon>
        <taxon>Embryophyta</taxon>
        <taxon>Tracheophyta</taxon>
        <taxon>Spermatophyta</taxon>
        <taxon>Magnoliopsida</taxon>
        <taxon>Magnoliidae</taxon>
        <taxon>Laurales</taxon>
        <taxon>Lauraceae</taxon>
        <taxon>Persea</taxon>
    </lineage>
</organism>